<proteinExistence type="predicted"/>
<name>A0ABU7AQR0_9TELE</name>
<gene>
    <name evidence="1" type="ORF">ATANTOWER_010518</name>
</gene>
<organism evidence="1 2">
    <name type="scientific">Ataeniobius toweri</name>
    <dbReference type="NCBI Taxonomy" id="208326"/>
    <lineage>
        <taxon>Eukaryota</taxon>
        <taxon>Metazoa</taxon>
        <taxon>Chordata</taxon>
        <taxon>Craniata</taxon>
        <taxon>Vertebrata</taxon>
        <taxon>Euteleostomi</taxon>
        <taxon>Actinopterygii</taxon>
        <taxon>Neopterygii</taxon>
        <taxon>Teleostei</taxon>
        <taxon>Neoteleostei</taxon>
        <taxon>Acanthomorphata</taxon>
        <taxon>Ovalentaria</taxon>
        <taxon>Atherinomorphae</taxon>
        <taxon>Cyprinodontiformes</taxon>
        <taxon>Goodeidae</taxon>
        <taxon>Ataeniobius</taxon>
    </lineage>
</organism>
<dbReference type="EMBL" id="JAHUTI010022000">
    <property type="protein sequence ID" value="MED6239745.1"/>
    <property type="molecule type" value="Genomic_DNA"/>
</dbReference>
<sequence length="102" mass="11663">MFPCYIHSMDELRKRSTSRRIYSYGSMAAWSANGVREEERVEPERVEKRLEGKAKEFCRESLGMLQVLDQVQDFSHPLCLSQQSTGSGTSLTHLVDIPLLTL</sequence>
<accession>A0ABU7AQR0</accession>
<keyword evidence="2" id="KW-1185">Reference proteome</keyword>
<evidence type="ECO:0000313" key="1">
    <source>
        <dbReference type="EMBL" id="MED6239745.1"/>
    </source>
</evidence>
<dbReference type="Proteomes" id="UP001345963">
    <property type="component" value="Unassembled WGS sequence"/>
</dbReference>
<evidence type="ECO:0000313" key="2">
    <source>
        <dbReference type="Proteomes" id="UP001345963"/>
    </source>
</evidence>
<reference evidence="1 2" key="1">
    <citation type="submission" date="2021-07" db="EMBL/GenBank/DDBJ databases">
        <authorList>
            <person name="Palmer J.M."/>
        </authorList>
    </citation>
    <scope>NUCLEOTIDE SEQUENCE [LARGE SCALE GENOMIC DNA]</scope>
    <source>
        <strain evidence="1 2">AT_MEX2019</strain>
        <tissue evidence="1">Muscle</tissue>
    </source>
</reference>
<comment type="caution">
    <text evidence="1">The sequence shown here is derived from an EMBL/GenBank/DDBJ whole genome shotgun (WGS) entry which is preliminary data.</text>
</comment>
<protein>
    <submittedName>
        <fullName evidence="1">Uncharacterized protein</fullName>
    </submittedName>
</protein>